<proteinExistence type="predicted"/>
<dbReference type="SUPFAM" id="SSF49599">
    <property type="entry name" value="TRAF domain-like"/>
    <property type="match status" value="1"/>
</dbReference>
<evidence type="ECO:0000313" key="4">
    <source>
        <dbReference type="Proteomes" id="UP000005237"/>
    </source>
</evidence>
<dbReference type="PANTHER" id="PTHR47022">
    <property type="entry name" value="BTB AND MATH DOMAIN-CONTAINING PROTEIN 36-RELATED"/>
    <property type="match status" value="1"/>
</dbReference>
<dbReference type="Gene3D" id="3.30.710.10">
    <property type="entry name" value="Potassium Channel Kv1.1, Chain A"/>
    <property type="match status" value="1"/>
</dbReference>
<accession>A0A8R1EM08</accession>
<name>A0A8R1EM08_CAEJA</name>
<dbReference type="EnsemblMetazoa" id="CJA38355.1">
    <property type="protein sequence ID" value="CJA38355.1"/>
    <property type="gene ID" value="WBGene00214202"/>
</dbReference>
<evidence type="ECO:0000313" key="3">
    <source>
        <dbReference type="EnsemblMetazoa" id="CJA38355.1"/>
    </source>
</evidence>
<reference evidence="3" key="2">
    <citation type="submission" date="2022-06" db="UniProtKB">
        <authorList>
            <consortium name="EnsemblMetazoa"/>
        </authorList>
    </citation>
    <scope>IDENTIFICATION</scope>
    <source>
        <strain evidence="3">DF5081</strain>
    </source>
</reference>
<evidence type="ECO:0000259" key="2">
    <source>
        <dbReference type="PROSITE" id="PS50144"/>
    </source>
</evidence>
<sequence length="323" mass="37149">MSGKNNKGVVSLRIINFSELEKTEWSDPVYIGNVQWVLGACTETSEKTKNVKHLGVRLLCQHYSLSNLWSCTASVRFALVKPNSNNKNNAFSMEFEQKFDLDDKKLEVPNFINWEEANNMRFIKDDQIIVKAHITITNITGIQEKILETFEYPVDNLTDAVLIVEGKKVHVGKQILAWHSRFFRALFYSEFAESSQDEITLEDIRHSEFVDFLNFVYPTSKTINKENVEHLLKLADRFEAPSVLSKCEQFLIFSNEHVVVKLKYSEKYRLSRIQDNSLKALTTCAQIIELPKHPDYKSLGGCTHTVLLHKMIDLVSLQSVSPK</sequence>
<dbReference type="SUPFAM" id="SSF54695">
    <property type="entry name" value="POZ domain"/>
    <property type="match status" value="1"/>
</dbReference>
<keyword evidence="4" id="KW-1185">Reference proteome</keyword>
<dbReference type="CDD" id="cd18186">
    <property type="entry name" value="BTB_POZ_ZBTB_KLHL-like"/>
    <property type="match status" value="1"/>
</dbReference>
<dbReference type="InterPro" id="IPR008974">
    <property type="entry name" value="TRAF-like"/>
</dbReference>
<evidence type="ECO:0008006" key="5">
    <source>
        <dbReference type="Google" id="ProtNLM"/>
    </source>
</evidence>
<dbReference type="SMART" id="SM00225">
    <property type="entry name" value="BTB"/>
    <property type="match status" value="1"/>
</dbReference>
<organism evidence="3 4">
    <name type="scientific">Caenorhabditis japonica</name>
    <dbReference type="NCBI Taxonomy" id="281687"/>
    <lineage>
        <taxon>Eukaryota</taxon>
        <taxon>Metazoa</taxon>
        <taxon>Ecdysozoa</taxon>
        <taxon>Nematoda</taxon>
        <taxon>Chromadorea</taxon>
        <taxon>Rhabditida</taxon>
        <taxon>Rhabditina</taxon>
        <taxon>Rhabditomorpha</taxon>
        <taxon>Rhabditoidea</taxon>
        <taxon>Rhabditidae</taxon>
        <taxon>Peloderinae</taxon>
        <taxon>Caenorhabditis</taxon>
    </lineage>
</organism>
<dbReference type="InterPro" id="IPR000210">
    <property type="entry name" value="BTB/POZ_dom"/>
</dbReference>
<reference evidence="4" key="1">
    <citation type="submission" date="2010-08" db="EMBL/GenBank/DDBJ databases">
        <authorList>
            <consortium name="Caenorhabditis japonica Sequencing Consortium"/>
            <person name="Wilson R.K."/>
        </authorList>
    </citation>
    <scope>NUCLEOTIDE SEQUENCE [LARGE SCALE GENOMIC DNA]</scope>
    <source>
        <strain evidence="4">DF5081</strain>
    </source>
</reference>
<dbReference type="PANTHER" id="PTHR47022:SF1">
    <property type="entry name" value="BTB AND MATH DOMAIN-CONTAINING PROTEIN 36-RELATED"/>
    <property type="match status" value="1"/>
</dbReference>
<dbReference type="PROSITE" id="PS50097">
    <property type="entry name" value="BTB"/>
    <property type="match status" value="1"/>
</dbReference>
<dbReference type="InterPro" id="IPR002083">
    <property type="entry name" value="MATH/TRAF_dom"/>
</dbReference>
<feature type="domain" description="BTB" evidence="1">
    <location>
        <begin position="158"/>
        <end position="225"/>
    </location>
</feature>
<dbReference type="Gene3D" id="2.60.210.10">
    <property type="entry name" value="Apoptosis, Tumor Necrosis Factor Receptor Associated Protein 2, Chain A"/>
    <property type="match status" value="1"/>
</dbReference>
<dbReference type="SMART" id="SM00061">
    <property type="entry name" value="MATH"/>
    <property type="match status" value="1"/>
</dbReference>
<dbReference type="PROSITE" id="PS50144">
    <property type="entry name" value="MATH"/>
    <property type="match status" value="1"/>
</dbReference>
<dbReference type="CDD" id="cd00121">
    <property type="entry name" value="MATH"/>
    <property type="match status" value="1"/>
</dbReference>
<dbReference type="Pfam" id="PF22486">
    <property type="entry name" value="MATH_2"/>
    <property type="match status" value="1"/>
</dbReference>
<dbReference type="Pfam" id="PF00651">
    <property type="entry name" value="BTB"/>
    <property type="match status" value="1"/>
</dbReference>
<protein>
    <recommendedName>
        <fullName evidence="5">BTB domain-containing protein</fullName>
    </recommendedName>
</protein>
<dbReference type="AlphaFoldDB" id="A0A8R1EM08"/>
<feature type="domain" description="MATH" evidence="2">
    <location>
        <begin position="7"/>
        <end position="134"/>
    </location>
</feature>
<dbReference type="InterPro" id="IPR011333">
    <property type="entry name" value="SKP1/BTB/POZ_sf"/>
</dbReference>
<dbReference type="Proteomes" id="UP000005237">
    <property type="component" value="Unassembled WGS sequence"/>
</dbReference>
<evidence type="ECO:0000259" key="1">
    <source>
        <dbReference type="PROSITE" id="PS50097"/>
    </source>
</evidence>